<gene>
    <name evidence="1" type="ORF">MLD38_005896</name>
</gene>
<dbReference type="EMBL" id="CM042882">
    <property type="protein sequence ID" value="KAI4379620.1"/>
    <property type="molecule type" value="Genomic_DNA"/>
</dbReference>
<sequence length="145" mass="16366">MLSRSRNRVAFAWTLVALYCSLHASHVLHSLGIHVACGSFWEILHNTNMKGDLYLFNSWFHFLILDLNGMRPSLMIRLFCFSLCSLLKEKGIKTILLSGDREAAVAIIAVTDGIQTESINASLIPQKIRGHIWSPIGWTPHSYGW</sequence>
<evidence type="ECO:0000313" key="1">
    <source>
        <dbReference type="EMBL" id="KAI4379620.1"/>
    </source>
</evidence>
<evidence type="ECO:0000313" key="2">
    <source>
        <dbReference type="Proteomes" id="UP001057402"/>
    </source>
</evidence>
<organism evidence="1 2">
    <name type="scientific">Melastoma candidum</name>
    <dbReference type="NCBI Taxonomy" id="119954"/>
    <lineage>
        <taxon>Eukaryota</taxon>
        <taxon>Viridiplantae</taxon>
        <taxon>Streptophyta</taxon>
        <taxon>Embryophyta</taxon>
        <taxon>Tracheophyta</taxon>
        <taxon>Spermatophyta</taxon>
        <taxon>Magnoliopsida</taxon>
        <taxon>eudicotyledons</taxon>
        <taxon>Gunneridae</taxon>
        <taxon>Pentapetalae</taxon>
        <taxon>rosids</taxon>
        <taxon>malvids</taxon>
        <taxon>Myrtales</taxon>
        <taxon>Melastomataceae</taxon>
        <taxon>Melastomatoideae</taxon>
        <taxon>Melastomateae</taxon>
        <taxon>Melastoma</taxon>
    </lineage>
</organism>
<keyword evidence="2" id="KW-1185">Reference proteome</keyword>
<protein>
    <submittedName>
        <fullName evidence="1">Uncharacterized protein</fullName>
    </submittedName>
</protein>
<proteinExistence type="predicted"/>
<dbReference type="Proteomes" id="UP001057402">
    <property type="component" value="Chromosome 3"/>
</dbReference>
<name>A0ACB9RKW2_9MYRT</name>
<comment type="caution">
    <text evidence="1">The sequence shown here is derived from an EMBL/GenBank/DDBJ whole genome shotgun (WGS) entry which is preliminary data.</text>
</comment>
<accession>A0ACB9RKW2</accession>
<reference evidence="2" key="1">
    <citation type="journal article" date="2023" name="Front. Plant Sci.">
        <title>Chromosomal-level genome assembly of Melastoma candidum provides insights into trichome evolution.</title>
        <authorList>
            <person name="Zhong Y."/>
            <person name="Wu W."/>
            <person name="Sun C."/>
            <person name="Zou P."/>
            <person name="Liu Y."/>
            <person name="Dai S."/>
            <person name="Zhou R."/>
        </authorList>
    </citation>
    <scope>NUCLEOTIDE SEQUENCE [LARGE SCALE GENOMIC DNA]</scope>
</reference>